<dbReference type="RefSeq" id="WP_095447034.1">
    <property type="nucleotide sequence ID" value="NZ_CP022604.1"/>
</dbReference>
<evidence type="ECO:0000313" key="1">
    <source>
        <dbReference type="EMBL" id="ASV85706.1"/>
    </source>
</evidence>
<dbReference type="AlphaFoldDB" id="A0A248UG92"/>
<proteinExistence type="predicted"/>
<dbReference type="EMBL" id="CP022604">
    <property type="protein sequence ID" value="ASV85706.1"/>
    <property type="molecule type" value="Genomic_DNA"/>
</dbReference>
<evidence type="ECO:0008006" key="3">
    <source>
        <dbReference type="Google" id="ProtNLM"/>
    </source>
</evidence>
<evidence type="ECO:0000313" key="2">
    <source>
        <dbReference type="Proteomes" id="UP000215256"/>
    </source>
</evidence>
<sequence length="64" mass="7065">MATIDERIAALEDAIATGAKKVIFHSGGTRREVEYHSLKDVREALNDLRARKSGRSRTILAALD</sequence>
<dbReference type="Proteomes" id="UP000215256">
    <property type="component" value="Chromosome 1"/>
</dbReference>
<name>A0A248UG92_9HYPH</name>
<organism evidence="1 2">
    <name type="scientific">Ochrobactrum quorumnocens</name>
    <dbReference type="NCBI Taxonomy" id="271865"/>
    <lineage>
        <taxon>Bacteria</taxon>
        <taxon>Pseudomonadati</taxon>
        <taxon>Pseudomonadota</taxon>
        <taxon>Alphaproteobacteria</taxon>
        <taxon>Hyphomicrobiales</taxon>
        <taxon>Brucellaceae</taxon>
        <taxon>Brucella/Ochrobactrum group</taxon>
        <taxon>Ochrobactrum</taxon>
    </lineage>
</organism>
<protein>
    <recommendedName>
        <fullName evidence="3">GpW family protein</fullName>
    </recommendedName>
</protein>
<dbReference type="NCBIfam" id="NF047331">
    <property type="entry name" value="phage_HTJ"/>
    <property type="match status" value="1"/>
</dbReference>
<dbReference type="KEGG" id="och:CES85_1660"/>
<reference evidence="1 2" key="1">
    <citation type="submission" date="2017-07" db="EMBL/GenBank/DDBJ databases">
        <title>Phylogenetic study on the rhizospheric bacterium Ochrobactrum sp. A44.</title>
        <authorList>
            <person name="Krzyzanowska D.M."/>
            <person name="Ossowicki A."/>
            <person name="Rajewska M."/>
            <person name="Maciag T."/>
            <person name="Kaczynski Z."/>
            <person name="Czerwicka M."/>
            <person name="Jafra S."/>
        </authorList>
    </citation>
    <scope>NUCLEOTIDE SEQUENCE [LARGE SCALE GENOMIC DNA]</scope>
    <source>
        <strain evidence="1 2">A44</strain>
    </source>
</reference>
<dbReference type="OrthoDB" id="7581025at2"/>
<accession>A0A248UG92</accession>
<gene>
    <name evidence="1" type="ORF">CES85_1660</name>
</gene>